<gene>
    <name evidence="1" type="ORF">CTRU02_203212</name>
</gene>
<evidence type="ECO:0000313" key="1">
    <source>
        <dbReference type="EMBL" id="KAL0940449.1"/>
    </source>
</evidence>
<accession>A0ACC3Z8M7</accession>
<evidence type="ECO:0000313" key="2">
    <source>
        <dbReference type="Proteomes" id="UP000805649"/>
    </source>
</evidence>
<proteinExistence type="predicted"/>
<reference evidence="1 2" key="1">
    <citation type="journal article" date="2020" name="Phytopathology">
        <title>Genome Sequence Resources of Colletotrichum truncatum, C. plurivorum, C. musicola, and C. sojae: Four Species Pathogenic to Soybean (Glycine max).</title>
        <authorList>
            <person name="Rogerio F."/>
            <person name="Boufleur T.R."/>
            <person name="Ciampi-Guillardi M."/>
            <person name="Sukno S.A."/>
            <person name="Thon M.R."/>
            <person name="Massola Junior N.S."/>
            <person name="Baroncelli R."/>
        </authorList>
    </citation>
    <scope>NUCLEOTIDE SEQUENCE [LARGE SCALE GENOMIC DNA]</scope>
    <source>
        <strain evidence="1 2">CMES1059</strain>
    </source>
</reference>
<dbReference type="Proteomes" id="UP000805649">
    <property type="component" value="Unassembled WGS sequence"/>
</dbReference>
<sequence length="396" mass="43053">MRAFLISLFVAEVVLSAYLPQAFNNSIFKSPEYTTSQGGAASCISGRVDLSVSFESQQWTFDIPENQLQLTDWVFTYTTLGTAAFSSNGTRRINKSYEIWVQYCIPKPAGLAIFNASSLQILTHGGSLDHSYWDFAQGYSYVDAAAAQGMATLNYDRLGIGHSEHPDPLFEVQGDAATSVLHSLITLARNGAFGHTFAKVIGVGHSYGSKITESIVSNYPKDFDAVLLTGYAYRNAVGAGNPIASGYEVAQSDRRFTHLPHGYVATRYPEGIHLLFFKYPNFDQAIFTASLASLQTTTLGEMLIPNEEALVGNITSLQAYSGSVMILVGNKDYSVCGFSCDGDDNPAASTLRDIFPSVNPSHSKIWIVPDIGHNTSLHSNAAEVFGGMLSWVRKLN</sequence>
<dbReference type="EMBL" id="VUJX02000002">
    <property type="protein sequence ID" value="KAL0940449.1"/>
    <property type="molecule type" value="Genomic_DNA"/>
</dbReference>
<comment type="caution">
    <text evidence="1">The sequence shown here is derived from an EMBL/GenBank/DDBJ whole genome shotgun (WGS) entry which is preliminary data.</text>
</comment>
<keyword evidence="2" id="KW-1185">Reference proteome</keyword>
<protein>
    <submittedName>
        <fullName evidence="1">Uncharacterized protein</fullName>
    </submittedName>
</protein>
<organism evidence="1 2">
    <name type="scientific">Colletotrichum truncatum</name>
    <name type="common">Anthracnose fungus</name>
    <name type="synonym">Colletotrichum capsici</name>
    <dbReference type="NCBI Taxonomy" id="5467"/>
    <lineage>
        <taxon>Eukaryota</taxon>
        <taxon>Fungi</taxon>
        <taxon>Dikarya</taxon>
        <taxon>Ascomycota</taxon>
        <taxon>Pezizomycotina</taxon>
        <taxon>Sordariomycetes</taxon>
        <taxon>Hypocreomycetidae</taxon>
        <taxon>Glomerellales</taxon>
        <taxon>Glomerellaceae</taxon>
        <taxon>Colletotrichum</taxon>
        <taxon>Colletotrichum truncatum species complex</taxon>
    </lineage>
</organism>
<name>A0ACC3Z8M7_COLTU</name>